<dbReference type="PANTHER" id="PTHR30600">
    <property type="entry name" value="CYTOCHROME C PEROXIDASE-RELATED"/>
    <property type="match status" value="1"/>
</dbReference>
<dbReference type="PROSITE" id="PS51257">
    <property type="entry name" value="PROKAR_LIPOPROTEIN"/>
    <property type="match status" value="1"/>
</dbReference>
<dbReference type="FunFam" id="1.10.760.10:FF:000019">
    <property type="entry name" value="Di-heme cytochrome C peroxidase"/>
    <property type="match status" value="1"/>
</dbReference>
<evidence type="ECO:0000256" key="5">
    <source>
        <dbReference type="ARBA" id="ARBA00022723"/>
    </source>
</evidence>
<protein>
    <recommendedName>
        <fullName evidence="12">Methylamine utilization protein MauG</fullName>
    </recommendedName>
</protein>
<sequence>MKALIHRSVLGLWLGALACTANAAQSCVAAAADYKTCIANLYRQPVAQWPAPTVDADVQWQEMAALPAHAPAPPDNPFSDAKAALGKKLFNDPKLSRSGQIACASCHEADLAFADGRRVSFGHDRQSGRRNAPSLVMSGYSTALFWDGRGGSLEQQAMHPIIDPVEMAFDIPQLLQRLNSDTSYGTQFAEVFGPGPITQEKTAQALATFQRTLVTATRSTAFEQLLRGRPQRMSEEQLYGLHLFRTKARCMNCHFGPALSDEQFHNVGLSYYGRKYEDLGRYQVTGKPEDVGAFRTPSLRLVSKTAPWMHNGLFVNMEGTLAFYNMGMPRPRPNAQQANDPLFPTTSERLKVLNMDKDELRALRSFLDTL</sequence>
<dbReference type="EMBL" id="OBKZ01000056">
    <property type="protein sequence ID" value="SOB55330.1"/>
    <property type="molecule type" value="Genomic_DNA"/>
</dbReference>
<evidence type="ECO:0000256" key="14">
    <source>
        <dbReference type="PIRSR" id="PIRSR000294-2"/>
    </source>
</evidence>
<dbReference type="InterPro" id="IPR026259">
    <property type="entry name" value="MauG/Cytc_peroxidase"/>
</dbReference>
<comment type="cofactor">
    <cofactor evidence="13">
        <name>heme</name>
        <dbReference type="ChEBI" id="CHEBI:30413"/>
    </cofactor>
    <text evidence="13">Binds 2 heme groups.</text>
</comment>
<keyword evidence="8" id="KW-0249">Electron transport</keyword>
<evidence type="ECO:0000256" key="2">
    <source>
        <dbReference type="ARBA" id="ARBA00004856"/>
    </source>
</evidence>
<feature type="binding site" description="covalent" evidence="13">
    <location>
        <position position="103"/>
    </location>
    <ligand>
        <name>heme c</name>
        <dbReference type="ChEBI" id="CHEBI:61717"/>
        <label>1</label>
    </ligand>
</feature>
<evidence type="ECO:0000256" key="8">
    <source>
        <dbReference type="ARBA" id="ARBA00022982"/>
    </source>
</evidence>
<evidence type="ECO:0000256" key="15">
    <source>
        <dbReference type="SAM" id="SignalP"/>
    </source>
</evidence>
<evidence type="ECO:0000256" key="4">
    <source>
        <dbReference type="ARBA" id="ARBA00022617"/>
    </source>
</evidence>
<feature type="binding site" description="axial binding residue" evidence="14">
    <location>
        <position position="254"/>
    </location>
    <ligand>
        <name>heme c</name>
        <dbReference type="ChEBI" id="CHEBI:61717"/>
        <label>2</label>
    </ligand>
    <ligandPart>
        <name>Fe</name>
        <dbReference type="ChEBI" id="CHEBI:18248"/>
    </ligandPart>
</feature>
<dbReference type="InterPro" id="IPR036909">
    <property type="entry name" value="Cyt_c-like_dom_sf"/>
</dbReference>
<feature type="binding site" description="covalent" evidence="13">
    <location>
        <position position="253"/>
    </location>
    <ligand>
        <name>heme c</name>
        <dbReference type="ChEBI" id="CHEBI:61717"/>
        <label>2</label>
    </ligand>
</feature>
<keyword evidence="4 13" id="KW-0349">Heme</keyword>
<evidence type="ECO:0000256" key="3">
    <source>
        <dbReference type="ARBA" id="ARBA00022448"/>
    </source>
</evidence>
<keyword evidence="5 14" id="KW-0479">Metal-binding</keyword>
<dbReference type="GO" id="GO:0004130">
    <property type="term" value="F:cytochrome-c peroxidase activity"/>
    <property type="evidence" value="ECO:0007669"/>
    <property type="project" value="TreeGrafter"/>
</dbReference>
<accession>A0AAX2HF06</accession>
<keyword evidence="10 14" id="KW-0408">Iron</keyword>
<keyword evidence="7" id="KW-0574">Periplasm</keyword>
<keyword evidence="9" id="KW-0560">Oxidoreductase</keyword>
<keyword evidence="17" id="KW-0575">Peroxidase</keyword>
<evidence type="ECO:0000259" key="16">
    <source>
        <dbReference type="PROSITE" id="PS51007"/>
    </source>
</evidence>
<dbReference type="SUPFAM" id="SSF46626">
    <property type="entry name" value="Cytochrome c"/>
    <property type="match status" value="2"/>
</dbReference>
<dbReference type="PANTHER" id="PTHR30600:SF10">
    <property type="entry name" value="BLL6722 PROTEIN"/>
    <property type="match status" value="1"/>
</dbReference>
<dbReference type="GO" id="GO:0046872">
    <property type="term" value="F:metal ion binding"/>
    <property type="evidence" value="ECO:0007669"/>
    <property type="project" value="UniProtKB-KW"/>
</dbReference>
<feature type="chain" id="PRO_5043489033" description="Methylamine utilization protein MauG" evidence="15">
    <location>
        <begin position="24"/>
        <end position="370"/>
    </location>
</feature>
<feature type="binding site" description="covalent" evidence="13">
    <location>
        <position position="250"/>
    </location>
    <ligand>
        <name>heme c</name>
        <dbReference type="ChEBI" id="CHEBI:61717"/>
        <label>2</label>
    </ligand>
</feature>
<evidence type="ECO:0000256" key="7">
    <source>
        <dbReference type="ARBA" id="ARBA00022764"/>
    </source>
</evidence>
<comment type="subcellular location">
    <subcellularLocation>
        <location evidence="1">Periplasm</location>
    </subcellularLocation>
</comment>
<comment type="caution">
    <text evidence="17">The sequence shown here is derived from an EMBL/GenBank/DDBJ whole genome shotgun (WGS) entry which is preliminary data.</text>
</comment>
<dbReference type="Proteomes" id="UP000219564">
    <property type="component" value="Unassembled WGS sequence"/>
</dbReference>
<reference evidence="17 18" key="1">
    <citation type="submission" date="2017-08" db="EMBL/GenBank/DDBJ databases">
        <authorList>
            <person name="Chaillou S."/>
        </authorList>
    </citation>
    <scope>NUCLEOTIDE SEQUENCE [LARGE SCALE GENOMIC DNA]</scope>
    <source>
        <strain evidence="17 18">MFPA15A1205</strain>
    </source>
</reference>
<evidence type="ECO:0000256" key="13">
    <source>
        <dbReference type="PIRSR" id="PIRSR000294-1"/>
    </source>
</evidence>
<dbReference type="GO" id="GO:0009055">
    <property type="term" value="F:electron transfer activity"/>
    <property type="evidence" value="ECO:0007669"/>
    <property type="project" value="InterPro"/>
</dbReference>
<evidence type="ECO:0000256" key="10">
    <source>
        <dbReference type="ARBA" id="ARBA00023004"/>
    </source>
</evidence>
<keyword evidence="6 15" id="KW-0732">Signal</keyword>
<dbReference type="RefSeq" id="WP_257016879.1">
    <property type="nucleotide sequence ID" value="NZ_OBKZ01000056.1"/>
</dbReference>
<dbReference type="Pfam" id="PF03150">
    <property type="entry name" value="CCP_MauG"/>
    <property type="match status" value="1"/>
</dbReference>
<evidence type="ECO:0000313" key="18">
    <source>
        <dbReference type="Proteomes" id="UP000219564"/>
    </source>
</evidence>
<evidence type="ECO:0000256" key="12">
    <source>
        <dbReference type="ARBA" id="ARBA00073576"/>
    </source>
</evidence>
<keyword evidence="3" id="KW-0813">Transport</keyword>
<evidence type="ECO:0000256" key="9">
    <source>
        <dbReference type="ARBA" id="ARBA00023002"/>
    </source>
</evidence>
<feature type="signal peptide" evidence="15">
    <location>
        <begin position="1"/>
        <end position="23"/>
    </location>
</feature>
<dbReference type="Gene3D" id="1.10.760.10">
    <property type="entry name" value="Cytochrome c-like domain"/>
    <property type="match status" value="2"/>
</dbReference>
<evidence type="ECO:0000256" key="6">
    <source>
        <dbReference type="ARBA" id="ARBA00022729"/>
    </source>
</evidence>
<dbReference type="InterPro" id="IPR051395">
    <property type="entry name" value="Cytochrome_c_Peroxidase/MauG"/>
</dbReference>
<dbReference type="GO" id="GO:0042597">
    <property type="term" value="C:periplasmic space"/>
    <property type="evidence" value="ECO:0007669"/>
    <property type="project" value="UniProtKB-SubCell"/>
</dbReference>
<dbReference type="AlphaFoldDB" id="A0AAX2HF06"/>
<evidence type="ECO:0000256" key="1">
    <source>
        <dbReference type="ARBA" id="ARBA00004418"/>
    </source>
</evidence>
<organism evidence="17 18">
    <name type="scientific">Pseudomonas lundensis</name>
    <dbReference type="NCBI Taxonomy" id="86185"/>
    <lineage>
        <taxon>Bacteria</taxon>
        <taxon>Pseudomonadati</taxon>
        <taxon>Pseudomonadota</taxon>
        <taxon>Gammaproteobacteria</taxon>
        <taxon>Pseudomonadales</taxon>
        <taxon>Pseudomonadaceae</taxon>
        <taxon>Pseudomonas</taxon>
    </lineage>
</organism>
<comment type="pathway">
    <text evidence="2">One-carbon metabolism; methylamine degradation.</text>
</comment>
<feature type="binding site" description="axial binding residue" evidence="14">
    <location>
        <position position="123"/>
    </location>
    <ligand>
        <name>heme c</name>
        <dbReference type="ChEBI" id="CHEBI:61717"/>
        <label>1</label>
    </ligand>
    <ligandPart>
        <name>Fe</name>
        <dbReference type="ChEBI" id="CHEBI:18248"/>
    </ligandPart>
</feature>
<evidence type="ECO:0000256" key="11">
    <source>
        <dbReference type="ARBA" id="ARBA00058991"/>
    </source>
</evidence>
<dbReference type="InterPro" id="IPR004852">
    <property type="entry name" value="Di-haem_cyt_c_peroxidsae"/>
</dbReference>
<dbReference type="PIRSF" id="PIRSF000294">
    <property type="entry name" value="Cytochrome-c_peroxidase"/>
    <property type="match status" value="1"/>
</dbReference>
<comment type="function">
    <text evidence="11">Involved in methylamine metabolism. Essential for the maturation of the beta subunit of MADH, presumably via a step in the biosynthesis of tryptophan tryptophylquinone (TTQ), the cofactor of MADH.</text>
</comment>
<proteinExistence type="predicted"/>
<dbReference type="PROSITE" id="PS51007">
    <property type="entry name" value="CYTC"/>
    <property type="match status" value="1"/>
</dbReference>
<gene>
    <name evidence="17" type="ORF">PLUA15_90091</name>
</gene>
<feature type="domain" description="Cytochrome c" evidence="16">
    <location>
        <begin position="81"/>
        <end position="182"/>
    </location>
</feature>
<evidence type="ECO:0000313" key="17">
    <source>
        <dbReference type="EMBL" id="SOB55330.1"/>
    </source>
</evidence>
<dbReference type="InterPro" id="IPR009056">
    <property type="entry name" value="Cyt_c-like_dom"/>
</dbReference>
<name>A0AAX2HF06_9PSED</name>
<dbReference type="GO" id="GO:0020037">
    <property type="term" value="F:heme binding"/>
    <property type="evidence" value="ECO:0007669"/>
    <property type="project" value="InterPro"/>
</dbReference>
<comment type="PTM">
    <text evidence="13">Binds 2 heme groups per subunit.</text>
</comment>
<feature type="binding site" description="covalent" evidence="13">
    <location>
        <position position="106"/>
    </location>
    <ligand>
        <name>heme c</name>
        <dbReference type="ChEBI" id="CHEBI:61717"/>
        <label>1</label>
    </ligand>
</feature>
<feature type="binding site" description="axial binding residue" evidence="14">
    <location>
        <position position="107"/>
    </location>
    <ligand>
        <name>heme c</name>
        <dbReference type="ChEBI" id="CHEBI:61717"/>
        <label>1</label>
    </ligand>
    <ligandPart>
        <name>Fe</name>
        <dbReference type="ChEBI" id="CHEBI:18248"/>
    </ligandPart>
</feature>